<keyword evidence="8" id="KW-0234">DNA repair</keyword>
<gene>
    <name evidence="12" type="primary">ogt_47</name>
    <name evidence="12" type="ORF">SDC9_163271</name>
</gene>
<comment type="catalytic activity">
    <reaction evidence="9">
        <text>a 6-O-methyl-2'-deoxyguanosine in DNA + L-cysteinyl-[protein] = S-methyl-L-cysteinyl-[protein] + a 2'-deoxyguanosine in DNA</text>
        <dbReference type="Rhea" id="RHEA:24000"/>
        <dbReference type="Rhea" id="RHEA-COMP:10131"/>
        <dbReference type="Rhea" id="RHEA-COMP:10132"/>
        <dbReference type="Rhea" id="RHEA-COMP:11367"/>
        <dbReference type="Rhea" id="RHEA-COMP:11368"/>
        <dbReference type="ChEBI" id="CHEBI:29950"/>
        <dbReference type="ChEBI" id="CHEBI:82612"/>
        <dbReference type="ChEBI" id="CHEBI:85445"/>
        <dbReference type="ChEBI" id="CHEBI:85448"/>
        <dbReference type="EC" id="2.1.1.63"/>
    </reaction>
</comment>
<feature type="domain" description="Methylguanine DNA methyltransferase ribonuclease-like" evidence="11">
    <location>
        <begin position="8"/>
        <end position="70"/>
    </location>
</feature>
<comment type="catalytic activity">
    <reaction evidence="1">
        <text>a 4-O-methyl-thymidine in DNA + L-cysteinyl-[protein] = a thymidine in DNA + S-methyl-L-cysteinyl-[protein]</text>
        <dbReference type="Rhea" id="RHEA:53428"/>
        <dbReference type="Rhea" id="RHEA-COMP:10131"/>
        <dbReference type="Rhea" id="RHEA-COMP:10132"/>
        <dbReference type="Rhea" id="RHEA-COMP:13555"/>
        <dbReference type="Rhea" id="RHEA-COMP:13556"/>
        <dbReference type="ChEBI" id="CHEBI:29950"/>
        <dbReference type="ChEBI" id="CHEBI:82612"/>
        <dbReference type="ChEBI" id="CHEBI:137386"/>
        <dbReference type="ChEBI" id="CHEBI:137387"/>
        <dbReference type="EC" id="2.1.1.63"/>
    </reaction>
</comment>
<dbReference type="InterPro" id="IPR023546">
    <property type="entry name" value="MGMT"/>
</dbReference>
<dbReference type="SUPFAM" id="SSF46767">
    <property type="entry name" value="Methylated DNA-protein cysteine methyltransferase, C-terminal domain"/>
    <property type="match status" value="1"/>
</dbReference>
<dbReference type="GO" id="GO:0032259">
    <property type="term" value="P:methylation"/>
    <property type="evidence" value="ECO:0007669"/>
    <property type="project" value="UniProtKB-KW"/>
</dbReference>
<feature type="domain" description="Methylated-DNA-[protein]-cysteine S-methyltransferase DNA binding" evidence="10">
    <location>
        <begin position="76"/>
        <end position="155"/>
    </location>
</feature>
<dbReference type="InterPro" id="IPR001497">
    <property type="entry name" value="MethylDNA_cys_MeTrfase_AS"/>
</dbReference>
<accession>A0A645FND8</accession>
<dbReference type="SUPFAM" id="SSF53155">
    <property type="entry name" value="Methylated DNA-protein cysteine methyltransferase domain"/>
    <property type="match status" value="1"/>
</dbReference>
<dbReference type="EC" id="2.1.1.63" evidence="3"/>
<name>A0A645FND8_9ZZZZ</name>
<dbReference type="PANTHER" id="PTHR10815:SF13">
    <property type="entry name" value="METHYLATED-DNA--PROTEIN-CYSTEINE METHYLTRANSFERASE"/>
    <property type="match status" value="1"/>
</dbReference>
<evidence type="ECO:0000259" key="11">
    <source>
        <dbReference type="Pfam" id="PF02870"/>
    </source>
</evidence>
<protein>
    <recommendedName>
        <fullName evidence="3">methylated-DNA--[protein]-cysteine S-methyltransferase</fullName>
        <ecNumber evidence="3">2.1.1.63</ecNumber>
    </recommendedName>
</protein>
<dbReference type="InterPro" id="IPR036631">
    <property type="entry name" value="MGMT_N_sf"/>
</dbReference>
<evidence type="ECO:0000259" key="10">
    <source>
        <dbReference type="Pfam" id="PF01035"/>
    </source>
</evidence>
<evidence type="ECO:0000256" key="3">
    <source>
        <dbReference type="ARBA" id="ARBA00011918"/>
    </source>
</evidence>
<reference evidence="12" key="1">
    <citation type="submission" date="2019-08" db="EMBL/GenBank/DDBJ databases">
        <authorList>
            <person name="Kucharzyk K."/>
            <person name="Murdoch R.W."/>
            <person name="Higgins S."/>
            <person name="Loffler F."/>
        </authorList>
    </citation>
    <scope>NUCLEOTIDE SEQUENCE</scope>
</reference>
<dbReference type="InterPro" id="IPR014048">
    <property type="entry name" value="MethylDNA_cys_MeTrfase_DNA-bd"/>
</dbReference>
<dbReference type="NCBIfam" id="TIGR00589">
    <property type="entry name" value="ogt"/>
    <property type="match status" value="1"/>
</dbReference>
<keyword evidence="6 12" id="KW-0808">Transferase</keyword>
<dbReference type="InterPro" id="IPR008332">
    <property type="entry name" value="MethylG_MeTrfase_N"/>
</dbReference>
<evidence type="ECO:0000313" key="12">
    <source>
        <dbReference type="EMBL" id="MPN15935.1"/>
    </source>
</evidence>
<dbReference type="EMBL" id="VSSQ01062820">
    <property type="protein sequence ID" value="MPN15935.1"/>
    <property type="molecule type" value="Genomic_DNA"/>
</dbReference>
<dbReference type="Pfam" id="PF02870">
    <property type="entry name" value="Methyltransf_1N"/>
    <property type="match status" value="1"/>
</dbReference>
<dbReference type="GO" id="GO:0003908">
    <property type="term" value="F:methylated-DNA-[protein]-cysteine S-methyltransferase activity"/>
    <property type="evidence" value="ECO:0007669"/>
    <property type="project" value="UniProtKB-EC"/>
</dbReference>
<keyword evidence="5 12" id="KW-0489">Methyltransferase</keyword>
<comment type="similarity">
    <text evidence="2">Belongs to the MGMT family.</text>
</comment>
<dbReference type="Gene3D" id="3.30.160.70">
    <property type="entry name" value="Methylated DNA-protein cysteine methyltransferase domain"/>
    <property type="match status" value="1"/>
</dbReference>
<dbReference type="GO" id="GO:0006281">
    <property type="term" value="P:DNA repair"/>
    <property type="evidence" value="ECO:0007669"/>
    <property type="project" value="UniProtKB-KW"/>
</dbReference>
<organism evidence="12">
    <name type="scientific">bioreactor metagenome</name>
    <dbReference type="NCBI Taxonomy" id="1076179"/>
    <lineage>
        <taxon>unclassified sequences</taxon>
        <taxon>metagenomes</taxon>
        <taxon>ecological metagenomes</taxon>
    </lineage>
</organism>
<dbReference type="PANTHER" id="PTHR10815">
    <property type="entry name" value="METHYLATED-DNA--PROTEIN-CYSTEINE METHYLTRANSFERASE"/>
    <property type="match status" value="1"/>
</dbReference>
<dbReference type="PROSITE" id="PS00374">
    <property type="entry name" value="MGMT"/>
    <property type="match status" value="1"/>
</dbReference>
<dbReference type="CDD" id="cd06445">
    <property type="entry name" value="ATase"/>
    <property type="match status" value="1"/>
</dbReference>
<dbReference type="Gene3D" id="1.10.10.10">
    <property type="entry name" value="Winged helix-like DNA-binding domain superfamily/Winged helix DNA-binding domain"/>
    <property type="match status" value="1"/>
</dbReference>
<dbReference type="InterPro" id="IPR036388">
    <property type="entry name" value="WH-like_DNA-bd_sf"/>
</dbReference>
<evidence type="ECO:0000256" key="4">
    <source>
        <dbReference type="ARBA" id="ARBA00022490"/>
    </source>
</evidence>
<keyword evidence="7" id="KW-0227">DNA damage</keyword>
<sequence length="162" mass="18603">MIKKYKLHYESPIGIIEIVGSNEAISSIMFVEKSEKINSIQVETPAVLVECYNQLEEYFKGHRFDFTFPYEFEGTEFQKTVWQALTKIPYGETVAYQHIARFIGKEKAVRAVGSANGKNKLSIVIPCHRIIGSNGKLTGYAGGLWRKEWLLNHERQFKKVKV</sequence>
<evidence type="ECO:0000256" key="1">
    <source>
        <dbReference type="ARBA" id="ARBA00001286"/>
    </source>
</evidence>
<dbReference type="Pfam" id="PF01035">
    <property type="entry name" value="DNA_binding_1"/>
    <property type="match status" value="1"/>
</dbReference>
<evidence type="ECO:0000256" key="8">
    <source>
        <dbReference type="ARBA" id="ARBA00023204"/>
    </source>
</evidence>
<dbReference type="FunFam" id="1.10.10.10:FF:000214">
    <property type="entry name" value="Methylated-DNA--protein-cysteine methyltransferase"/>
    <property type="match status" value="1"/>
</dbReference>
<dbReference type="HAMAP" id="MF_00772">
    <property type="entry name" value="OGT"/>
    <property type="match status" value="1"/>
</dbReference>
<dbReference type="AlphaFoldDB" id="A0A645FND8"/>
<evidence type="ECO:0000256" key="9">
    <source>
        <dbReference type="ARBA" id="ARBA00049348"/>
    </source>
</evidence>
<evidence type="ECO:0000256" key="7">
    <source>
        <dbReference type="ARBA" id="ARBA00022763"/>
    </source>
</evidence>
<comment type="caution">
    <text evidence="12">The sequence shown here is derived from an EMBL/GenBank/DDBJ whole genome shotgun (WGS) entry which is preliminary data.</text>
</comment>
<dbReference type="InterPro" id="IPR036217">
    <property type="entry name" value="MethylDNA_cys_MeTrfase_DNAb"/>
</dbReference>
<evidence type="ECO:0000256" key="2">
    <source>
        <dbReference type="ARBA" id="ARBA00008711"/>
    </source>
</evidence>
<evidence type="ECO:0000256" key="5">
    <source>
        <dbReference type="ARBA" id="ARBA00022603"/>
    </source>
</evidence>
<proteinExistence type="inferred from homology"/>
<evidence type="ECO:0000256" key="6">
    <source>
        <dbReference type="ARBA" id="ARBA00022679"/>
    </source>
</evidence>
<keyword evidence="4" id="KW-0963">Cytoplasm</keyword>